<dbReference type="STRING" id="192904.SAMN04488514_102472"/>
<organism evidence="2 3">
    <name type="scientific">Kriegella aquimaris</name>
    <dbReference type="NCBI Taxonomy" id="192904"/>
    <lineage>
        <taxon>Bacteria</taxon>
        <taxon>Pseudomonadati</taxon>
        <taxon>Bacteroidota</taxon>
        <taxon>Flavobacteriia</taxon>
        <taxon>Flavobacteriales</taxon>
        <taxon>Flavobacteriaceae</taxon>
        <taxon>Kriegella</taxon>
    </lineage>
</organism>
<keyword evidence="1" id="KW-1133">Transmembrane helix</keyword>
<accession>A0A1G9MD12</accession>
<keyword evidence="1" id="KW-0472">Membrane</keyword>
<evidence type="ECO:0000313" key="2">
    <source>
        <dbReference type="EMBL" id="SDL72089.1"/>
    </source>
</evidence>
<evidence type="ECO:0000256" key="1">
    <source>
        <dbReference type="SAM" id="Phobius"/>
    </source>
</evidence>
<proteinExistence type="predicted"/>
<dbReference type="EMBL" id="FNGV01000002">
    <property type="protein sequence ID" value="SDL72089.1"/>
    <property type="molecule type" value="Genomic_DNA"/>
</dbReference>
<name>A0A1G9MD12_9FLAO</name>
<protein>
    <submittedName>
        <fullName evidence="2">N-acetylmuramoyl-L-alanine amidase</fullName>
    </submittedName>
</protein>
<dbReference type="Proteomes" id="UP000199440">
    <property type="component" value="Unassembled WGS sequence"/>
</dbReference>
<keyword evidence="1" id="KW-0812">Transmembrane</keyword>
<keyword evidence="3" id="KW-1185">Reference proteome</keyword>
<feature type="transmembrane region" description="Helical" evidence="1">
    <location>
        <begin position="6"/>
        <end position="27"/>
    </location>
</feature>
<sequence>MVRIANLNIVANVILIFLVNHGLPLKISIEVLKEQRRILDLDNRQALAKWISEGVLLDYED</sequence>
<reference evidence="2 3" key="1">
    <citation type="submission" date="2016-10" db="EMBL/GenBank/DDBJ databases">
        <authorList>
            <person name="de Groot N.N."/>
        </authorList>
    </citation>
    <scope>NUCLEOTIDE SEQUENCE [LARGE SCALE GENOMIC DNA]</scope>
    <source>
        <strain evidence="2 3">DSM 19886</strain>
    </source>
</reference>
<evidence type="ECO:0000313" key="3">
    <source>
        <dbReference type="Proteomes" id="UP000199440"/>
    </source>
</evidence>
<dbReference type="RefSeq" id="WP_089886895.1">
    <property type="nucleotide sequence ID" value="NZ_FNGV01000002.1"/>
</dbReference>
<dbReference type="AlphaFoldDB" id="A0A1G9MD12"/>
<gene>
    <name evidence="2" type="ORF">SAMN04488514_102472</name>
</gene>